<gene>
    <name evidence="2" type="ORF">TBRA_LOCUS3151</name>
</gene>
<organism evidence="2 3">
    <name type="scientific">Trichogramma brassicae</name>
    <dbReference type="NCBI Taxonomy" id="86971"/>
    <lineage>
        <taxon>Eukaryota</taxon>
        <taxon>Metazoa</taxon>
        <taxon>Ecdysozoa</taxon>
        <taxon>Arthropoda</taxon>
        <taxon>Hexapoda</taxon>
        <taxon>Insecta</taxon>
        <taxon>Pterygota</taxon>
        <taxon>Neoptera</taxon>
        <taxon>Endopterygota</taxon>
        <taxon>Hymenoptera</taxon>
        <taxon>Apocrita</taxon>
        <taxon>Proctotrupomorpha</taxon>
        <taxon>Chalcidoidea</taxon>
        <taxon>Trichogrammatidae</taxon>
        <taxon>Trichogramma</taxon>
    </lineage>
</organism>
<accession>A0A6H5I0M4</accession>
<dbReference type="OrthoDB" id="7635497at2759"/>
<evidence type="ECO:0000313" key="2">
    <source>
        <dbReference type="EMBL" id="CAB0031172.1"/>
    </source>
</evidence>
<evidence type="ECO:0000313" key="3">
    <source>
        <dbReference type="Proteomes" id="UP000479190"/>
    </source>
</evidence>
<reference evidence="2 3" key="1">
    <citation type="submission" date="2020-02" db="EMBL/GenBank/DDBJ databases">
        <authorList>
            <person name="Ferguson B K."/>
        </authorList>
    </citation>
    <scope>NUCLEOTIDE SEQUENCE [LARGE SCALE GENOMIC DNA]</scope>
</reference>
<keyword evidence="3" id="KW-1185">Reference proteome</keyword>
<name>A0A6H5I0M4_9HYME</name>
<evidence type="ECO:0000256" key="1">
    <source>
        <dbReference type="SAM" id="MobiDB-lite"/>
    </source>
</evidence>
<dbReference type="Proteomes" id="UP000479190">
    <property type="component" value="Unassembled WGS sequence"/>
</dbReference>
<sequence>MTVLINFNDSTVQKKVAVIISSEMHRASGVAWDNFDRFVESAGKQTSGKESMHDTVGIIYQSIPTNEQRQIIESMSYLQHESTSTAMVRNIYGRRKRSFEPDDCQELPPAKMSRPEFQQRNSLQEPDEKNLALIINPSFYRKGKKKSVHYWRMSLKKRMTTTTSETKMMAKKKAMMKNKFILKIFFLYKKNEYIFIYIYTIPIKN</sequence>
<protein>
    <submittedName>
        <fullName evidence="2">Uncharacterized protein</fullName>
    </submittedName>
</protein>
<feature type="region of interest" description="Disordered" evidence="1">
    <location>
        <begin position="99"/>
        <end position="125"/>
    </location>
</feature>
<dbReference type="EMBL" id="CADCXV010000637">
    <property type="protein sequence ID" value="CAB0031172.1"/>
    <property type="molecule type" value="Genomic_DNA"/>
</dbReference>
<proteinExistence type="predicted"/>
<dbReference type="AlphaFoldDB" id="A0A6H5I0M4"/>